<evidence type="ECO:0000313" key="3">
    <source>
        <dbReference type="Proteomes" id="UP000254134"/>
    </source>
</evidence>
<dbReference type="OrthoDB" id="8451629at2"/>
<protein>
    <submittedName>
        <fullName evidence="2">Cupin domain</fullName>
    </submittedName>
</protein>
<dbReference type="EMBL" id="QQZY01000002">
    <property type="protein sequence ID" value="RDI75473.1"/>
    <property type="molecule type" value="Genomic_DNA"/>
</dbReference>
<dbReference type="GO" id="GO:0046872">
    <property type="term" value="F:metal ion binding"/>
    <property type="evidence" value="ECO:0007669"/>
    <property type="project" value="UniProtKB-KW"/>
</dbReference>
<dbReference type="AlphaFoldDB" id="A0A7M2Z125"/>
<dbReference type="InterPro" id="IPR011051">
    <property type="entry name" value="RmlC_Cupin_sf"/>
</dbReference>
<comment type="caution">
    <text evidence="2">The sequence shown here is derived from an EMBL/GenBank/DDBJ whole genome shotgun (WGS) entry which is preliminary data.</text>
</comment>
<sequence>MITHWDEVEGVRRERGHIAATWRSLTGSSSVTVGVRRITIDPGCWSTPLHMEGSEEEIFYVLAGDGISLQDGGGGAEAYAVGAGDCLVHLALEHAHTLRAGDAGLDVLAFGQRHYAANTLLPRAGVSWLGPTWVLEGAPEDHPWAREAALGPPEVGALAERPARIVNVDDVEESGRTGATVSRRSRDLGSAAGSLRTGIELYDVDPGMLMNPPHSHSAEEEIFVVLDGSGSAELWPHPRAAAVAGGGSSPDEQHPLRAGHVVARPAGSGRPMGVRAGRDGLRVLAYGTRDPNDITYYPRSGKVSLRGVGVIGRLEQLDYWDGED</sequence>
<gene>
    <name evidence="2" type="ORF">Gocc_1271</name>
</gene>
<dbReference type="InterPro" id="IPR051610">
    <property type="entry name" value="GPI/OXD"/>
</dbReference>
<evidence type="ECO:0000313" key="2">
    <source>
        <dbReference type="EMBL" id="RDI75473.1"/>
    </source>
</evidence>
<evidence type="ECO:0000256" key="1">
    <source>
        <dbReference type="ARBA" id="ARBA00022723"/>
    </source>
</evidence>
<keyword evidence="1" id="KW-0479">Metal-binding</keyword>
<dbReference type="Gene3D" id="2.60.120.10">
    <property type="entry name" value="Jelly Rolls"/>
    <property type="match status" value="2"/>
</dbReference>
<accession>A0A7M2Z125</accession>
<dbReference type="PANTHER" id="PTHR35848:SF9">
    <property type="entry name" value="SLL1358 PROTEIN"/>
    <property type="match status" value="1"/>
</dbReference>
<dbReference type="Proteomes" id="UP000254134">
    <property type="component" value="Unassembled WGS sequence"/>
</dbReference>
<organism evidence="2 3">
    <name type="scientific">Gaiella occulta</name>
    <dbReference type="NCBI Taxonomy" id="1002870"/>
    <lineage>
        <taxon>Bacteria</taxon>
        <taxon>Bacillati</taxon>
        <taxon>Actinomycetota</taxon>
        <taxon>Thermoleophilia</taxon>
        <taxon>Gaiellales</taxon>
        <taxon>Gaiellaceae</taxon>
        <taxon>Gaiella</taxon>
    </lineage>
</organism>
<proteinExistence type="predicted"/>
<dbReference type="RefSeq" id="WP_114795671.1">
    <property type="nucleotide sequence ID" value="NZ_QQZY01000002.1"/>
</dbReference>
<dbReference type="SUPFAM" id="SSF51182">
    <property type="entry name" value="RmlC-like cupins"/>
    <property type="match status" value="1"/>
</dbReference>
<name>A0A7M2Z125_9ACTN</name>
<dbReference type="InterPro" id="IPR014710">
    <property type="entry name" value="RmlC-like_jellyroll"/>
</dbReference>
<reference evidence="3" key="2">
    <citation type="journal article" date="2019" name="MicrobiologyOpen">
        <title>High-quality draft genome sequence of Gaiella occulta isolated from a 150 meter deep mineral water borehole and comparison with the genome sequences of other deep-branching lineages of the phylum Actinobacteria.</title>
        <authorList>
            <person name="Severino R."/>
            <person name="Froufe H.J.C."/>
            <person name="Barroso C."/>
            <person name="Albuquerque L."/>
            <person name="Lobo-da-Cunha A."/>
            <person name="da Costa M.S."/>
            <person name="Egas C."/>
        </authorList>
    </citation>
    <scope>NUCLEOTIDE SEQUENCE [LARGE SCALE GENOMIC DNA]</scope>
    <source>
        <strain evidence="3">F2-233</strain>
    </source>
</reference>
<keyword evidence="3" id="KW-1185">Reference proteome</keyword>
<reference evidence="2 3" key="1">
    <citation type="submission" date="2018-07" db="EMBL/GenBank/DDBJ databases">
        <title>High-quality-draft genome sequence of Gaiella occulta.</title>
        <authorList>
            <person name="Severino R."/>
            <person name="Froufe H.J.C."/>
            <person name="Rainey F.A."/>
            <person name="Barroso C."/>
            <person name="Albuquerque L."/>
            <person name="Lobo-Da-Cunha A."/>
            <person name="Da Costa M.S."/>
            <person name="Egas C."/>
        </authorList>
    </citation>
    <scope>NUCLEOTIDE SEQUENCE [LARGE SCALE GENOMIC DNA]</scope>
    <source>
        <strain evidence="2 3">F2-233</strain>
    </source>
</reference>
<dbReference type="PANTHER" id="PTHR35848">
    <property type="entry name" value="OXALATE-BINDING PROTEIN"/>
    <property type="match status" value="1"/>
</dbReference>